<feature type="coiled-coil region" evidence="16">
    <location>
        <begin position="148"/>
        <end position="175"/>
    </location>
</feature>
<evidence type="ECO:0000256" key="10">
    <source>
        <dbReference type="ARBA" id="ARBA00022771"/>
    </source>
</evidence>
<evidence type="ECO:0000256" key="9">
    <source>
        <dbReference type="ARBA" id="ARBA00022723"/>
    </source>
</evidence>
<evidence type="ECO:0000313" key="22">
    <source>
        <dbReference type="Proteomes" id="UP000076632"/>
    </source>
</evidence>
<dbReference type="EMBL" id="KV407455">
    <property type="protein sequence ID" value="KZF25228.1"/>
    <property type="molecule type" value="Genomic_DNA"/>
</dbReference>
<feature type="domain" description="Protein arginine N-methyltransferase 3-like C2H2 zinc finger" evidence="19">
    <location>
        <begin position="67"/>
        <end position="111"/>
    </location>
</feature>
<feature type="compositionally biased region" description="Low complexity" evidence="17">
    <location>
        <begin position="1"/>
        <end position="10"/>
    </location>
</feature>
<keyword evidence="9" id="KW-0479">Metal-binding</keyword>
<evidence type="ECO:0000256" key="17">
    <source>
        <dbReference type="SAM" id="MobiDB-lite"/>
    </source>
</evidence>
<comment type="catalytic activity">
    <reaction evidence="13">
        <text>L-arginyl-[protein] + 2 S-adenosyl-L-methionine = N(omega),N(omega)-dimethyl-L-arginyl-[protein] + 2 S-adenosyl-L-homocysteine + 2 H(+)</text>
        <dbReference type="Rhea" id="RHEA:48096"/>
        <dbReference type="Rhea" id="RHEA-COMP:10532"/>
        <dbReference type="Rhea" id="RHEA-COMP:11991"/>
        <dbReference type="ChEBI" id="CHEBI:15378"/>
        <dbReference type="ChEBI" id="CHEBI:29965"/>
        <dbReference type="ChEBI" id="CHEBI:57856"/>
        <dbReference type="ChEBI" id="CHEBI:59789"/>
        <dbReference type="ChEBI" id="CHEBI:61897"/>
        <dbReference type="EC" id="2.1.1.319"/>
    </reaction>
    <physiologicalReaction direction="left-to-right" evidence="13">
        <dbReference type="Rhea" id="RHEA:48097"/>
    </physiologicalReaction>
</comment>
<dbReference type="Pfam" id="PF21137">
    <property type="entry name" value="ANM3_C2H2_Zf"/>
    <property type="match status" value="1"/>
</dbReference>
<dbReference type="Pfam" id="PF13649">
    <property type="entry name" value="Methyltransf_25"/>
    <property type="match status" value="1"/>
</dbReference>
<sequence length="556" mass="62485">MSSPPSSSSESHFDPLDLRGEEGWEDVEPDNEEQSVVSLFSDEVFPDVRSMLQHCREKYNFDLVKVRKDLDLDFYGTIKLVNYIRSQTKAGNVNPDVSSKKVFEDDRYMTPILEDDAVLFELDDILDEPTSEQSAGAQASGLEPDVSGKELDKRVKDLEEELEKVTSQFDQYKLLVKDALADRYDDNDTKASLETSGSREPAQDKDAGYFTSYAYNDIHETMLKDTIRTDAYRDFIYENKDLFKGKVVLDVGCGTGILSMFCAKAGAKKVIAVDNSDVLDKARQNIFENGLGDVITCVRGKIEEVTLPVPKVDIIVSEWMGYCLLYEAMLDSVLYARDRYLAPGGLMVPSHMTIHVAPLADPEYIESHISFWHSVYGFSMSAMLDKIYDEVKIRCTLPKEIASDSSIFVDLPLHSVTTKDLSFRKPFSVTLSKDIDALDGWVIWFDTFFLRSQDAVPPKGARAEAWPTKPGTMNNQDGVAFTTGPHAKETHWAQGVLLIDHNKKRNSSAGPLKEGQKVAGTISFQKREDNPRELDIGLDWATEGAEEKGSQLWFMR</sequence>
<dbReference type="GO" id="GO:0032259">
    <property type="term" value="P:methylation"/>
    <property type="evidence" value="ECO:0007669"/>
    <property type="project" value="UniProtKB-KW"/>
</dbReference>
<dbReference type="Gene3D" id="3.40.50.150">
    <property type="entry name" value="Vaccinia Virus protein VP39"/>
    <property type="match status" value="1"/>
</dbReference>
<dbReference type="InterPro" id="IPR025799">
    <property type="entry name" value="Arg_MeTrfase"/>
</dbReference>
<dbReference type="Pfam" id="PF22528">
    <property type="entry name" value="PRMT_C"/>
    <property type="match status" value="2"/>
</dbReference>
<dbReference type="InterPro" id="IPR041698">
    <property type="entry name" value="Methyltransf_25"/>
</dbReference>
<keyword evidence="6 15" id="KW-0489">Methyltransferase</keyword>
<evidence type="ECO:0000259" key="20">
    <source>
        <dbReference type="Pfam" id="PF22528"/>
    </source>
</evidence>
<evidence type="ECO:0000259" key="18">
    <source>
        <dbReference type="Pfam" id="PF13649"/>
    </source>
</evidence>
<dbReference type="GO" id="GO:0005634">
    <property type="term" value="C:nucleus"/>
    <property type="evidence" value="ECO:0007669"/>
    <property type="project" value="UniProtKB-SubCell"/>
</dbReference>
<proteinExistence type="predicted"/>
<keyword evidence="10" id="KW-0863">Zinc-finger</keyword>
<evidence type="ECO:0000256" key="15">
    <source>
        <dbReference type="PROSITE-ProRule" id="PRU01015"/>
    </source>
</evidence>
<evidence type="ECO:0000256" key="14">
    <source>
        <dbReference type="ARBA" id="ARBA00049303"/>
    </source>
</evidence>
<evidence type="ECO:0000256" key="2">
    <source>
        <dbReference type="ARBA" id="ARBA00004514"/>
    </source>
</evidence>
<keyword evidence="16" id="KW-0175">Coiled coil</keyword>
<comment type="catalytic activity">
    <reaction evidence="14">
        <text>L-arginyl-[protein] + S-adenosyl-L-methionine = N(omega)-methyl-L-arginyl-[protein] + S-adenosyl-L-homocysteine + H(+)</text>
        <dbReference type="Rhea" id="RHEA:48100"/>
        <dbReference type="Rhea" id="RHEA-COMP:10532"/>
        <dbReference type="Rhea" id="RHEA-COMP:11990"/>
        <dbReference type="ChEBI" id="CHEBI:15378"/>
        <dbReference type="ChEBI" id="CHEBI:29965"/>
        <dbReference type="ChEBI" id="CHEBI:57856"/>
        <dbReference type="ChEBI" id="CHEBI:59789"/>
        <dbReference type="ChEBI" id="CHEBI:65280"/>
    </reaction>
    <physiologicalReaction direction="left-to-right" evidence="14">
        <dbReference type="Rhea" id="RHEA:48101"/>
    </physiologicalReaction>
</comment>
<feature type="compositionally biased region" description="Basic and acidic residues" evidence="17">
    <location>
        <begin position="11"/>
        <end position="22"/>
    </location>
</feature>
<dbReference type="Proteomes" id="UP000076632">
    <property type="component" value="Unassembled WGS sequence"/>
</dbReference>
<dbReference type="RefSeq" id="XP_018190783.1">
    <property type="nucleotide sequence ID" value="XM_018336794.1"/>
</dbReference>
<feature type="domain" description="Protein arginine N-methyltransferase" evidence="20">
    <location>
        <begin position="477"/>
        <end position="543"/>
    </location>
</feature>
<dbReference type="GO" id="GO:0008270">
    <property type="term" value="F:zinc ion binding"/>
    <property type="evidence" value="ECO:0007669"/>
    <property type="project" value="UniProtKB-KW"/>
</dbReference>
<accession>A0A165IQB0</accession>
<feature type="domain" description="Methyltransferase" evidence="18">
    <location>
        <begin position="248"/>
        <end position="345"/>
    </location>
</feature>
<gene>
    <name evidence="21" type="ORF">L228DRAFT_64745</name>
</gene>
<dbReference type="OMA" id="YSHFAIH"/>
<keyword evidence="21" id="KW-0687">Ribonucleoprotein</keyword>
<dbReference type="GO" id="GO:0005840">
    <property type="term" value="C:ribosome"/>
    <property type="evidence" value="ECO:0007669"/>
    <property type="project" value="UniProtKB-KW"/>
</dbReference>
<feature type="compositionally biased region" description="Acidic residues" evidence="17">
    <location>
        <begin position="23"/>
        <end position="32"/>
    </location>
</feature>
<dbReference type="InParanoid" id="A0A165IQB0"/>
<keyword evidence="12" id="KW-0539">Nucleus</keyword>
<evidence type="ECO:0000256" key="8">
    <source>
        <dbReference type="ARBA" id="ARBA00022691"/>
    </source>
</evidence>
<keyword evidence="7 15" id="KW-0808">Transferase</keyword>
<dbReference type="GO" id="GO:0035242">
    <property type="term" value="F:protein-arginine omega-N asymmetric methyltransferase activity"/>
    <property type="evidence" value="ECO:0007669"/>
    <property type="project" value="UniProtKB-EC"/>
</dbReference>
<comment type="subcellular location">
    <subcellularLocation>
        <location evidence="2">Cytoplasm</location>
        <location evidence="2">Cytosol</location>
    </subcellularLocation>
    <subcellularLocation>
        <location evidence="1">Nucleus</location>
    </subcellularLocation>
</comment>
<dbReference type="FunFam" id="3.40.50.150:FF:000034">
    <property type="entry name" value="Protein arginine N-methyltransferase 3"/>
    <property type="match status" value="1"/>
</dbReference>
<evidence type="ECO:0000256" key="11">
    <source>
        <dbReference type="ARBA" id="ARBA00022833"/>
    </source>
</evidence>
<evidence type="ECO:0000256" key="16">
    <source>
        <dbReference type="SAM" id="Coils"/>
    </source>
</evidence>
<dbReference type="InterPro" id="IPR049482">
    <property type="entry name" value="ANM3-like_C2H2_Zf"/>
</dbReference>
<evidence type="ECO:0000256" key="13">
    <source>
        <dbReference type="ARBA" id="ARBA00047384"/>
    </source>
</evidence>
<keyword evidence="8 15" id="KW-0949">S-adenosyl-L-methionine</keyword>
<evidence type="ECO:0000256" key="4">
    <source>
        <dbReference type="ARBA" id="ARBA00022490"/>
    </source>
</evidence>
<organism evidence="21 22">
    <name type="scientific">Xylona heveae (strain CBS 132557 / TC161)</name>
    <dbReference type="NCBI Taxonomy" id="1328760"/>
    <lineage>
        <taxon>Eukaryota</taxon>
        <taxon>Fungi</taxon>
        <taxon>Dikarya</taxon>
        <taxon>Ascomycota</taxon>
        <taxon>Pezizomycotina</taxon>
        <taxon>Xylonomycetes</taxon>
        <taxon>Xylonales</taxon>
        <taxon>Xylonaceae</taxon>
        <taxon>Xylona</taxon>
    </lineage>
</organism>
<reference evidence="21 22" key="1">
    <citation type="journal article" date="2016" name="Fungal Biol.">
        <title>The genome of Xylona heveae provides a window into fungal endophytism.</title>
        <authorList>
            <person name="Gazis R."/>
            <person name="Kuo A."/>
            <person name="Riley R."/>
            <person name="LaButti K."/>
            <person name="Lipzen A."/>
            <person name="Lin J."/>
            <person name="Amirebrahimi M."/>
            <person name="Hesse C.N."/>
            <person name="Spatafora J.W."/>
            <person name="Henrissat B."/>
            <person name="Hainaut M."/>
            <person name="Grigoriev I.V."/>
            <person name="Hibbett D.S."/>
        </authorList>
    </citation>
    <scope>NUCLEOTIDE SEQUENCE [LARGE SCALE GENOMIC DNA]</scope>
    <source>
        <strain evidence="21 22">TC161</strain>
    </source>
</reference>
<dbReference type="InterPro" id="IPR029063">
    <property type="entry name" value="SAM-dependent_MTases_sf"/>
</dbReference>
<dbReference type="Gene3D" id="2.70.160.11">
    <property type="entry name" value="Hnrnp arginine n-methyltransferase1"/>
    <property type="match status" value="1"/>
</dbReference>
<dbReference type="PANTHER" id="PTHR11006">
    <property type="entry name" value="PROTEIN ARGININE N-METHYLTRANSFERASE"/>
    <property type="match status" value="1"/>
</dbReference>
<dbReference type="CDD" id="cd02440">
    <property type="entry name" value="AdoMet_MTases"/>
    <property type="match status" value="1"/>
</dbReference>
<keyword evidence="21" id="KW-0689">Ribosomal protein</keyword>
<dbReference type="GO" id="GO:0042054">
    <property type="term" value="F:histone methyltransferase activity"/>
    <property type="evidence" value="ECO:0007669"/>
    <property type="project" value="TreeGrafter"/>
</dbReference>
<dbReference type="InterPro" id="IPR036236">
    <property type="entry name" value="Znf_C2H2_sf"/>
</dbReference>
<feature type="domain" description="Protein arginine N-methyltransferase" evidence="20">
    <location>
        <begin position="353"/>
        <end position="452"/>
    </location>
</feature>
<evidence type="ECO:0000256" key="6">
    <source>
        <dbReference type="ARBA" id="ARBA00022603"/>
    </source>
</evidence>
<keyword evidence="11" id="KW-0862">Zinc</keyword>
<evidence type="ECO:0000256" key="1">
    <source>
        <dbReference type="ARBA" id="ARBA00004123"/>
    </source>
</evidence>
<dbReference type="EC" id="2.1.1.319" evidence="3"/>
<keyword evidence="22" id="KW-1185">Reference proteome</keyword>
<protein>
    <recommendedName>
        <fullName evidence="3">type I protein arginine methyltransferase</fullName>
        <ecNumber evidence="3">2.1.1.319</ecNumber>
    </recommendedName>
</protein>
<keyword evidence="4" id="KW-0963">Cytoplasm</keyword>
<evidence type="ECO:0000313" key="21">
    <source>
        <dbReference type="EMBL" id="KZF25228.1"/>
    </source>
</evidence>
<dbReference type="SUPFAM" id="SSF53335">
    <property type="entry name" value="S-adenosyl-L-methionine-dependent methyltransferases"/>
    <property type="match status" value="1"/>
</dbReference>
<dbReference type="PROSITE" id="PS51678">
    <property type="entry name" value="SAM_MT_PRMT"/>
    <property type="match status" value="1"/>
</dbReference>
<dbReference type="SUPFAM" id="SSF57667">
    <property type="entry name" value="beta-beta-alpha zinc fingers"/>
    <property type="match status" value="1"/>
</dbReference>
<evidence type="ECO:0000256" key="5">
    <source>
        <dbReference type="ARBA" id="ARBA00022553"/>
    </source>
</evidence>
<dbReference type="GO" id="GO:0005829">
    <property type="term" value="C:cytosol"/>
    <property type="evidence" value="ECO:0007669"/>
    <property type="project" value="UniProtKB-SubCell"/>
</dbReference>
<dbReference type="InterPro" id="IPR055135">
    <property type="entry name" value="PRMT_dom"/>
</dbReference>
<dbReference type="GeneID" id="28901931"/>
<dbReference type="STRING" id="1328760.A0A165IQB0"/>
<dbReference type="FunFam" id="2.70.160.11:FF:000016">
    <property type="entry name" value="Protein arginine methyltransferase RmtB"/>
    <property type="match status" value="1"/>
</dbReference>
<evidence type="ECO:0000256" key="12">
    <source>
        <dbReference type="ARBA" id="ARBA00023242"/>
    </source>
</evidence>
<dbReference type="PANTHER" id="PTHR11006:SF116">
    <property type="entry name" value="PROTEIN METHYLTRANSFERASE"/>
    <property type="match status" value="1"/>
</dbReference>
<name>A0A165IQB0_XYLHT</name>
<dbReference type="AlphaFoldDB" id="A0A165IQB0"/>
<dbReference type="OrthoDB" id="7848332at2759"/>
<keyword evidence="5" id="KW-0597">Phosphoprotein</keyword>
<evidence type="ECO:0000256" key="3">
    <source>
        <dbReference type="ARBA" id="ARBA00011925"/>
    </source>
</evidence>
<evidence type="ECO:0000259" key="19">
    <source>
        <dbReference type="Pfam" id="PF21137"/>
    </source>
</evidence>
<feature type="region of interest" description="Disordered" evidence="17">
    <location>
        <begin position="1"/>
        <end position="32"/>
    </location>
</feature>
<evidence type="ECO:0000256" key="7">
    <source>
        <dbReference type="ARBA" id="ARBA00022679"/>
    </source>
</evidence>